<feature type="transmembrane region" description="Helical" evidence="6">
    <location>
        <begin position="202"/>
        <end position="227"/>
    </location>
</feature>
<comment type="caution">
    <text evidence="8">The sequence shown here is derived from an EMBL/GenBank/DDBJ whole genome shotgun (WGS) entry which is preliminary data.</text>
</comment>
<sequence>MNRSLAPLLILMAAVLWGTVGTAKTWLPNDVDSISLGAMRLLIGSLILLVIAMSTGQLKRRGWPIHIVLMTGVAMALFQPFFFNAVTLTGVAVGTVASIGSAPVFSGFIEWAVHKTRPGRIWWLSTFLAVAGCLLLMLNSGAVTVDPLGVLSGLGAGFSFASYAILNSKLVQTHPPVASAAVVFTLSAVMLAPFLFSNDQTWLMTANGLSVSLYIGLIATGLAYFLFSYGLQHVKSSSAVTMALAEPLTAALLGVLLVGEVLSLLSWVGMIMLLMGIIILALQSRLSRRTRRPI</sequence>
<dbReference type="EMBL" id="JBHMAH010000029">
    <property type="protein sequence ID" value="MFB9861220.1"/>
    <property type="molecule type" value="Genomic_DNA"/>
</dbReference>
<dbReference type="Pfam" id="PF00892">
    <property type="entry name" value="EamA"/>
    <property type="match status" value="2"/>
</dbReference>
<feature type="transmembrane region" description="Helical" evidence="6">
    <location>
        <begin position="239"/>
        <end position="258"/>
    </location>
</feature>
<comment type="subcellular location">
    <subcellularLocation>
        <location evidence="1">Endomembrane system</location>
        <topology evidence="1">Multi-pass membrane protein</topology>
    </subcellularLocation>
</comment>
<feature type="transmembrane region" description="Helical" evidence="6">
    <location>
        <begin position="121"/>
        <end position="142"/>
    </location>
</feature>
<dbReference type="InterPro" id="IPR000620">
    <property type="entry name" value="EamA_dom"/>
</dbReference>
<evidence type="ECO:0000256" key="3">
    <source>
        <dbReference type="ARBA" id="ARBA00022692"/>
    </source>
</evidence>
<gene>
    <name evidence="8" type="ORF">ACFFLE_09095</name>
</gene>
<proteinExistence type="inferred from homology"/>
<organism evidence="8 9">
    <name type="scientific">Salinicoccus siamensis</name>
    <dbReference type="NCBI Taxonomy" id="381830"/>
    <lineage>
        <taxon>Bacteria</taxon>
        <taxon>Bacillati</taxon>
        <taxon>Bacillota</taxon>
        <taxon>Bacilli</taxon>
        <taxon>Bacillales</taxon>
        <taxon>Staphylococcaceae</taxon>
        <taxon>Salinicoccus</taxon>
    </lineage>
</organism>
<feature type="transmembrane region" description="Helical" evidence="6">
    <location>
        <begin position="178"/>
        <end position="196"/>
    </location>
</feature>
<comment type="similarity">
    <text evidence="2">Belongs to the EamA transporter family.</text>
</comment>
<feature type="domain" description="EamA" evidence="7">
    <location>
        <begin position="7"/>
        <end position="137"/>
    </location>
</feature>
<evidence type="ECO:0000256" key="4">
    <source>
        <dbReference type="ARBA" id="ARBA00022989"/>
    </source>
</evidence>
<name>A0ABV5Z775_9STAP</name>
<dbReference type="PANTHER" id="PTHR32322:SF2">
    <property type="entry name" value="EAMA DOMAIN-CONTAINING PROTEIN"/>
    <property type="match status" value="1"/>
</dbReference>
<keyword evidence="5 6" id="KW-0472">Membrane</keyword>
<dbReference type="Proteomes" id="UP001589740">
    <property type="component" value="Unassembled WGS sequence"/>
</dbReference>
<feature type="transmembrane region" description="Helical" evidence="6">
    <location>
        <begin position="63"/>
        <end position="82"/>
    </location>
</feature>
<reference evidence="8 9" key="1">
    <citation type="submission" date="2024-09" db="EMBL/GenBank/DDBJ databases">
        <authorList>
            <person name="Sun Q."/>
            <person name="Mori K."/>
        </authorList>
    </citation>
    <scope>NUCLEOTIDE SEQUENCE [LARGE SCALE GENOMIC DNA]</scope>
    <source>
        <strain evidence="8 9">JCM 12822</strain>
    </source>
</reference>
<feature type="transmembrane region" description="Helical" evidence="6">
    <location>
        <begin position="148"/>
        <end position="166"/>
    </location>
</feature>
<evidence type="ECO:0000256" key="2">
    <source>
        <dbReference type="ARBA" id="ARBA00007362"/>
    </source>
</evidence>
<dbReference type="InterPro" id="IPR050638">
    <property type="entry name" value="AA-Vitamin_Transporters"/>
</dbReference>
<protein>
    <submittedName>
        <fullName evidence="8">EamA family transporter</fullName>
    </submittedName>
</protein>
<keyword evidence="3 6" id="KW-0812">Transmembrane</keyword>
<dbReference type="Gene3D" id="1.10.3730.20">
    <property type="match status" value="1"/>
</dbReference>
<keyword evidence="9" id="KW-1185">Reference proteome</keyword>
<evidence type="ECO:0000313" key="8">
    <source>
        <dbReference type="EMBL" id="MFB9861220.1"/>
    </source>
</evidence>
<feature type="transmembrane region" description="Helical" evidence="6">
    <location>
        <begin position="264"/>
        <end position="282"/>
    </location>
</feature>
<dbReference type="InterPro" id="IPR037185">
    <property type="entry name" value="EmrE-like"/>
</dbReference>
<dbReference type="PANTHER" id="PTHR32322">
    <property type="entry name" value="INNER MEMBRANE TRANSPORTER"/>
    <property type="match status" value="1"/>
</dbReference>
<feature type="domain" description="EamA" evidence="7">
    <location>
        <begin position="148"/>
        <end position="281"/>
    </location>
</feature>
<evidence type="ECO:0000256" key="1">
    <source>
        <dbReference type="ARBA" id="ARBA00004127"/>
    </source>
</evidence>
<feature type="transmembrane region" description="Helical" evidence="6">
    <location>
        <begin position="88"/>
        <end position="109"/>
    </location>
</feature>
<keyword evidence="4 6" id="KW-1133">Transmembrane helix</keyword>
<evidence type="ECO:0000259" key="7">
    <source>
        <dbReference type="Pfam" id="PF00892"/>
    </source>
</evidence>
<evidence type="ECO:0000256" key="5">
    <source>
        <dbReference type="ARBA" id="ARBA00023136"/>
    </source>
</evidence>
<dbReference type="SUPFAM" id="SSF103481">
    <property type="entry name" value="Multidrug resistance efflux transporter EmrE"/>
    <property type="match status" value="2"/>
</dbReference>
<evidence type="ECO:0000256" key="6">
    <source>
        <dbReference type="SAM" id="Phobius"/>
    </source>
</evidence>
<dbReference type="RefSeq" id="WP_380570789.1">
    <property type="nucleotide sequence ID" value="NZ_JBHMAH010000029.1"/>
</dbReference>
<feature type="transmembrane region" description="Helical" evidence="6">
    <location>
        <begin position="33"/>
        <end position="51"/>
    </location>
</feature>
<accession>A0ABV5Z775</accession>
<evidence type="ECO:0000313" key="9">
    <source>
        <dbReference type="Proteomes" id="UP001589740"/>
    </source>
</evidence>